<dbReference type="InterPro" id="IPR004438">
    <property type="entry name" value="Peptidase_M3B"/>
</dbReference>
<comment type="caution">
    <text evidence="9">The sequence shown here is derived from an EMBL/GenBank/DDBJ whole genome shotgun (WGS) entry which is preliminary data.</text>
</comment>
<evidence type="ECO:0000256" key="3">
    <source>
        <dbReference type="ARBA" id="ARBA00022801"/>
    </source>
</evidence>
<evidence type="ECO:0000256" key="5">
    <source>
        <dbReference type="ARBA" id="ARBA00023049"/>
    </source>
</evidence>
<comment type="cofactor">
    <cofactor evidence="6">
        <name>Zn(2+)</name>
        <dbReference type="ChEBI" id="CHEBI:29105"/>
    </cofactor>
    <text evidence="6">Binds 1 zinc ion.</text>
</comment>
<dbReference type="InterPro" id="IPR001567">
    <property type="entry name" value="Pept_M3A_M3B_dom"/>
</dbReference>
<evidence type="ECO:0000313" key="9">
    <source>
        <dbReference type="EMBL" id="HJC05707.1"/>
    </source>
</evidence>
<dbReference type="InterPro" id="IPR045090">
    <property type="entry name" value="Pept_M3A_M3B"/>
</dbReference>
<evidence type="ECO:0000313" key="10">
    <source>
        <dbReference type="Proteomes" id="UP000823910"/>
    </source>
</evidence>
<dbReference type="Proteomes" id="UP000823910">
    <property type="component" value="Unassembled WGS sequence"/>
</dbReference>
<reference evidence="9" key="1">
    <citation type="journal article" date="2021" name="PeerJ">
        <title>Extensive microbial diversity within the chicken gut microbiome revealed by metagenomics and culture.</title>
        <authorList>
            <person name="Gilroy R."/>
            <person name="Ravi A."/>
            <person name="Getino M."/>
            <person name="Pursley I."/>
            <person name="Horton D.L."/>
            <person name="Alikhan N.F."/>
            <person name="Baker D."/>
            <person name="Gharbi K."/>
            <person name="Hall N."/>
            <person name="Watson M."/>
            <person name="Adriaenssens E.M."/>
            <person name="Foster-Nyarko E."/>
            <person name="Jarju S."/>
            <person name="Secka A."/>
            <person name="Antonio M."/>
            <person name="Oren A."/>
            <person name="Chaudhuri R.R."/>
            <person name="La Ragione R."/>
            <person name="Hildebrand F."/>
            <person name="Pallen M.J."/>
        </authorList>
    </citation>
    <scope>NUCLEOTIDE SEQUENCE</scope>
    <source>
        <strain evidence="9">CHK180-15479</strain>
    </source>
</reference>
<dbReference type="InterPro" id="IPR013647">
    <property type="entry name" value="OligopepF_N_dom"/>
</dbReference>
<feature type="domain" description="Peptidase M3A/M3B catalytic" evidence="7">
    <location>
        <begin position="201"/>
        <end position="581"/>
    </location>
</feature>
<evidence type="ECO:0000256" key="4">
    <source>
        <dbReference type="ARBA" id="ARBA00022833"/>
    </source>
</evidence>
<proteinExistence type="inferred from homology"/>
<sequence>MKKRWEIEEKDTWRLEDMVESDARWEELYAQAQEEIKGYGEFQGKLEESADMLYGCLAFDDALSEKLERLYVYARMRSDEDTAKETYQDMFSRAQTLSFKAGEASAFVVPEILSIPQKILEEYRRSDNGIRHFDRVLDQILEKKAHTLPKEQELLLAQSQDATQGYSQIFTMFNNADVKFPPITGENGQALPVTHGNYISLMENQDRRIRRDAFLSLYSMYAQFSNTLAANFASNAKQAVFYARARGYASSRQYYLGENEVPEAVYDNLLQAVHSHMEGLHRYAGLRKKALGLEELHMYDLYVPLVKEADRHFSFEEAKSIVREGLKPLGEEYGAILEEGFSNRWIDVYENEGKRSGAYSWGTYGSHPYVLLNFHGTLNDVFTLAHEMGHSIHTWYSDHNQPYTYAGYKIFVAEVASTCNEALLIRHLLEKAEDKTERAYLLNHFLESFRGTLFRQTMFAEFEKIVHERAAAGESLTAGALCQIYHKLNADYFGPEIAVDSQIDYEWERIPHFYTPFYVYQYATGFSAAVAISSRILKGEPGALEGYKNFLKGGCSAKPVDLLKRAGVDMERPEPVEEALRLFEELLEEFASCL</sequence>
<organism evidence="9 10">
    <name type="scientific">Candidatus Enterocloster excrementipullorum</name>
    <dbReference type="NCBI Taxonomy" id="2838559"/>
    <lineage>
        <taxon>Bacteria</taxon>
        <taxon>Bacillati</taxon>
        <taxon>Bacillota</taxon>
        <taxon>Clostridia</taxon>
        <taxon>Lachnospirales</taxon>
        <taxon>Lachnospiraceae</taxon>
        <taxon>Enterocloster</taxon>
    </lineage>
</organism>
<name>A0A9D2SHM3_9FIRM</name>
<dbReference type="Pfam" id="PF08439">
    <property type="entry name" value="Peptidase_M3_N"/>
    <property type="match status" value="1"/>
</dbReference>
<comment type="similarity">
    <text evidence="6">Belongs to the peptidase M3B family.</text>
</comment>
<gene>
    <name evidence="9" type="primary">pepF</name>
    <name evidence="9" type="ORF">H9704_06075</name>
</gene>
<dbReference type="Pfam" id="PF01432">
    <property type="entry name" value="Peptidase_M3"/>
    <property type="match status" value="1"/>
</dbReference>
<keyword evidence="1 6" id="KW-0645">Protease</keyword>
<dbReference type="GO" id="GO:0004222">
    <property type="term" value="F:metalloendopeptidase activity"/>
    <property type="evidence" value="ECO:0007669"/>
    <property type="project" value="UniProtKB-UniRule"/>
</dbReference>
<keyword evidence="3 6" id="KW-0378">Hydrolase</keyword>
<dbReference type="InterPro" id="IPR042088">
    <property type="entry name" value="OligoPept_F_C"/>
</dbReference>
<dbReference type="EC" id="3.4.24.-" evidence="6"/>
<dbReference type="PANTHER" id="PTHR11804">
    <property type="entry name" value="PROTEASE M3 THIMET OLIGOPEPTIDASE-RELATED"/>
    <property type="match status" value="1"/>
</dbReference>
<dbReference type="NCBIfam" id="TIGR00181">
    <property type="entry name" value="pepF"/>
    <property type="match status" value="1"/>
</dbReference>
<evidence type="ECO:0000256" key="1">
    <source>
        <dbReference type="ARBA" id="ARBA00022670"/>
    </source>
</evidence>
<evidence type="ECO:0000259" key="8">
    <source>
        <dbReference type="Pfam" id="PF08439"/>
    </source>
</evidence>
<dbReference type="AlphaFoldDB" id="A0A9D2SHM3"/>
<dbReference type="GO" id="GO:0006518">
    <property type="term" value="P:peptide metabolic process"/>
    <property type="evidence" value="ECO:0007669"/>
    <property type="project" value="TreeGrafter"/>
</dbReference>
<feature type="domain" description="Oligopeptidase F N-terminal" evidence="8">
    <location>
        <begin position="111"/>
        <end position="180"/>
    </location>
</feature>
<dbReference type="GO" id="GO:0006508">
    <property type="term" value="P:proteolysis"/>
    <property type="evidence" value="ECO:0007669"/>
    <property type="project" value="UniProtKB-KW"/>
</dbReference>
<evidence type="ECO:0000256" key="2">
    <source>
        <dbReference type="ARBA" id="ARBA00022723"/>
    </source>
</evidence>
<comment type="function">
    <text evidence="6">Has oligopeptidase activity and degrades a variety of small bioactive peptides.</text>
</comment>
<dbReference type="EMBL" id="DWWT01000026">
    <property type="protein sequence ID" value="HJC05707.1"/>
    <property type="molecule type" value="Genomic_DNA"/>
</dbReference>
<dbReference type="PANTHER" id="PTHR11804:SF84">
    <property type="entry name" value="SACCHAROLYSIN"/>
    <property type="match status" value="1"/>
</dbReference>
<dbReference type="SUPFAM" id="SSF55486">
    <property type="entry name" value="Metalloproteases ('zincins'), catalytic domain"/>
    <property type="match status" value="1"/>
</dbReference>
<accession>A0A9D2SHM3</accession>
<dbReference type="GO" id="GO:0046872">
    <property type="term" value="F:metal ion binding"/>
    <property type="evidence" value="ECO:0007669"/>
    <property type="project" value="UniProtKB-UniRule"/>
</dbReference>
<protein>
    <recommendedName>
        <fullName evidence="6">Oligopeptidase F</fullName>
        <ecNumber evidence="6">3.4.24.-</ecNumber>
    </recommendedName>
</protein>
<dbReference type="CDD" id="cd09608">
    <property type="entry name" value="M3B_PepF"/>
    <property type="match status" value="1"/>
</dbReference>
<evidence type="ECO:0000256" key="6">
    <source>
        <dbReference type="RuleBase" id="RU368091"/>
    </source>
</evidence>
<keyword evidence="5 6" id="KW-0482">Metalloprotease</keyword>
<dbReference type="Gene3D" id="1.10.1370.20">
    <property type="entry name" value="Oligoendopeptidase f, C-terminal domain"/>
    <property type="match status" value="1"/>
</dbReference>
<evidence type="ECO:0000259" key="7">
    <source>
        <dbReference type="Pfam" id="PF01432"/>
    </source>
</evidence>
<dbReference type="Gene3D" id="1.20.140.70">
    <property type="entry name" value="Oligopeptidase f, N-terminal domain"/>
    <property type="match status" value="1"/>
</dbReference>
<dbReference type="Gene3D" id="1.10.287.830">
    <property type="entry name" value="putative peptidase helix hairpin domain like"/>
    <property type="match status" value="1"/>
</dbReference>
<keyword evidence="2 6" id="KW-0479">Metal-binding</keyword>
<reference evidence="9" key="2">
    <citation type="submission" date="2021-04" db="EMBL/GenBank/DDBJ databases">
        <authorList>
            <person name="Gilroy R."/>
        </authorList>
    </citation>
    <scope>NUCLEOTIDE SEQUENCE</scope>
    <source>
        <strain evidence="9">CHK180-15479</strain>
    </source>
</reference>
<keyword evidence="4 6" id="KW-0862">Zinc</keyword>